<evidence type="ECO:0000313" key="1">
    <source>
        <dbReference type="EMBL" id="SMG53962.1"/>
    </source>
</evidence>
<keyword evidence="2" id="KW-1185">Reference proteome</keyword>
<dbReference type="Proteomes" id="UP000193834">
    <property type="component" value="Unassembled WGS sequence"/>
</dbReference>
<accession>A0A1X7LL46</accession>
<dbReference type="AlphaFoldDB" id="A0A1X7LL46"/>
<protein>
    <submittedName>
        <fullName evidence="1">Uncharacterized protein</fullName>
    </submittedName>
</protein>
<dbReference type="EMBL" id="FXAZ01000005">
    <property type="protein sequence ID" value="SMG53962.1"/>
    <property type="molecule type" value="Genomic_DNA"/>
</dbReference>
<organism evidence="1 2">
    <name type="scientific">Paenibacillus aquistagni</name>
    <dbReference type="NCBI Taxonomy" id="1852522"/>
    <lineage>
        <taxon>Bacteria</taxon>
        <taxon>Bacillati</taxon>
        <taxon>Bacillota</taxon>
        <taxon>Bacilli</taxon>
        <taxon>Bacillales</taxon>
        <taxon>Paenibacillaceae</taxon>
        <taxon>Paenibacillus</taxon>
    </lineage>
</organism>
<evidence type="ECO:0000313" key="2">
    <source>
        <dbReference type="Proteomes" id="UP000193834"/>
    </source>
</evidence>
<name>A0A1X7LL46_9BACL</name>
<reference evidence="1 2" key="1">
    <citation type="submission" date="2017-04" db="EMBL/GenBank/DDBJ databases">
        <authorList>
            <person name="Afonso C.L."/>
            <person name="Miller P.J."/>
            <person name="Scott M.A."/>
            <person name="Spackman E."/>
            <person name="Goraichik I."/>
            <person name="Dimitrov K.M."/>
            <person name="Suarez D.L."/>
            <person name="Swayne D.E."/>
        </authorList>
    </citation>
    <scope>NUCLEOTIDE SEQUENCE [LARGE SCALE GENOMIC DNA]</scope>
    <source>
        <strain evidence="1 2">11</strain>
    </source>
</reference>
<gene>
    <name evidence="1" type="ORF">SAMN06295960_3625</name>
</gene>
<proteinExistence type="predicted"/>
<sequence length="31" mass="3775">MYQGMMHQQELCRAYAQLFILTMRLNVKMKP</sequence>